<feature type="domain" description="Laminin N-terminal" evidence="3">
    <location>
        <begin position="25"/>
        <end position="80"/>
    </location>
</feature>
<dbReference type="Proteomes" id="UP000472266">
    <property type="component" value="Unplaced"/>
</dbReference>
<reference evidence="4" key="2">
    <citation type="submission" date="2025-09" db="UniProtKB">
        <authorList>
            <consortium name="Ensembl"/>
        </authorList>
    </citation>
    <scope>IDENTIFICATION</scope>
</reference>
<keyword evidence="1" id="KW-1015">Disulfide bond</keyword>
<dbReference type="PROSITE" id="PS51117">
    <property type="entry name" value="LAMININ_NTER"/>
    <property type="match status" value="1"/>
</dbReference>
<evidence type="ECO:0000313" key="4">
    <source>
        <dbReference type="Ensembl" id="ENSSHBP00005014565.1"/>
    </source>
</evidence>
<accession>A0A672UKN2</accession>
<name>A0A672UKN2_STRHB</name>
<dbReference type="GeneTree" id="ENSGT00940000179808"/>
<protein>
    <recommendedName>
        <fullName evidence="3">Laminin N-terminal domain-containing protein</fullName>
    </recommendedName>
</protein>
<dbReference type="InterPro" id="IPR008211">
    <property type="entry name" value="Laminin_N"/>
</dbReference>
<dbReference type="Pfam" id="PF00055">
    <property type="entry name" value="Laminin_N"/>
    <property type="match status" value="1"/>
</dbReference>
<sequence length="80" mass="8191">MKNKGSSGAKYLSAPWVLDAQGACSHGACYPPAGDLLLGRAHLLRASSTCGLSRPETYCTPHGEVCSSPPSTLLNLASGC</sequence>
<evidence type="ECO:0000259" key="3">
    <source>
        <dbReference type="PROSITE" id="PS51117"/>
    </source>
</evidence>
<keyword evidence="2" id="KW-0424">Laminin EGF-like domain</keyword>
<reference evidence="4" key="1">
    <citation type="submission" date="2025-08" db="UniProtKB">
        <authorList>
            <consortium name="Ensembl"/>
        </authorList>
    </citation>
    <scope>IDENTIFICATION</scope>
</reference>
<dbReference type="Ensembl" id="ENSSHBT00005017502.1">
    <property type="protein sequence ID" value="ENSSHBP00005014565.1"/>
    <property type="gene ID" value="ENSSHBG00005012772.1"/>
</dbReference>
<dbReference type="AlphaFoldDB" id="A0A672UKN2"/>
<proteinExistence type="predicted"/>
<evidence type="ECO:0000256" key="1">
    <source>
        <dbReference type="ARBA" id="ARBA00023157"/>
    </source>
</evidence>
<dbReference type="Gene3D" id="2.60.120.260">
    <property type="entry name" value="Galactose-binding domain-like"/>
    <property type="match status" value="1"/>
</dbReference>
<evidence type="ECO:0000313" key="5">
    <source>
        <dbReference type="Proteomes" id="UP000472266"/>
    </source>
</evidence>
<evidence type="ECO:0000256" key="2">
    <source>
        <dbReference type="ARBA" id="ARBA00023292"/>
    </source>
</evidence>
<keyword evidence="5" id="KW-1185">Reference proteome</keyword>
<organism evidence="4 5">
    <name type="scientific">Strigops habroptila</name>
    <name type="common">Kakapo</name>
    <dbReference type="NCBI Taxonomy" id="2489341"/>
    <lineage>
        <taxon>Eukaryota</taxon>
        <taxon>Metazoa</taxon>
        <taxon>Chordata</taxon>
        <taxon>Craniata</taxon>
        <taxon>Vertebrata</taxon>
        <taxon>Euteleostomi</taxon>
        <taxon>Archelosauria</taxon>
        <taxon>Archosauria</taxon>
        <taxon>Dinosauria</taxon>
        <taxon>Saurischia</taxon>
        <taxon>Theropoda</taxon>
        <taxon>Coelurosauria</taxon>
        <taxon>Aves</taxon>
        <taxon>Neognathae</taxon>
        <taxon>Neoaves</taxon>
        <taxon>Telluraves</taxon>
        <taxon>Australaves</taxon>
        <taxon>Psittaciformes</taxon>
        <taxon>Psittacidae</taxon>
        <taxon>Strigops</taxon>
    </lineage>
</organism>
<dbReference type="InParanoid" id="A0A672UKN2"/>